<dbReference type="SUPFAM" id="SSF56219">
    <property type="entry name" value="DNase I-like"/>
    <property type="match status" value="1"/>
</dbReference>
<protein>
    <submittedName>
        <fullName evidence="1">Uncharacterized protein</fullName>
    </submittedName>
</protein>
<dbReference type="InterPro" id="IPR036691">
    <property type="entry name" value="Endo/exonu/phosph_ase_sf"/>
</dbReference>
<proteinExistence type="predicted"/>
<dbReference type="PANTHER" id="PTHR33710:SF64">
    <property type="entry name" value="ENDONUCLEASE_EXONUCLEASE_PHOSPHATASE DOMAIN-CONTAINING PROTEIN"/>
    <property type="match status" value="1"/>
</dbReference>
<accession>A0AAV5JSZ1</accession>
<dbReference type="PANTHER" id="PTHR33710">
    <property type="entry name" value="BNAC02G09200D PROTEIN"/>
    <property type="match status" value="1"/>
</dbReference>
<comment type="caution">
    <text evidence="1">The sequence shown here is derived from an EMBL/GenBank/DDBJ whole genome shotgun (WGS) entry which is preliminary data.</text>
</comment>
<dbReference type="Proteomes" id="UP001054252">
    <property type="component" value="Unassembled WGS sequence"/>
</dbReference>
<evidence type="ECO:0000313" key="1">
    <source>
        <dbReference type="EMBL" id="GKV15245.1"/>
    </source>
</evidence>
<name>A0AAV5JSZ1_9ROSI</name>
<evidence type="ECO:0000313" key="2">
    <source>
        <dbReference type="Proteomes" id="UP001054252"/>
    </source>
</evidence>
<sequence>MREFNCFIHTAELIDLPLVGRKFTWYNSNGQQMSRLDRFLLSNEWILNWKDVKQWGLKRTVSDHCPILLKSEKVDWGPKPFKFFNAWMDQPRCIEIIRNAWKSCEVKGGYGLRFKERLKFTKNALKIWNGSSMTNVDKKIMEAEKEIEEIDKKGENSLLTHIDIERRRGCFIDIWNNLKIKENMWQQKSRKMWLKERDANAKFFHRSVNGRRRRNEICSIMIEGKQLTGVSEIKEGVAEYFQKLFIEDVWQRPKLDGMGFK</sequence>
<organism evidence="1 2">
    <name type="scientific">Rubroshorea leprosula</name>
    <dbReference type="NCBI Taxonomy" id="152421"/>
    <lineage>
        <taxon>Eukaryota</taxon>
        <taxon>Viridiplantae</taxon>
        <taxon>Streptophyta</taxon>
        <taxon>Embryophyta</taxon>
        <taxon>Tracheophyta</taxon>
        <taxon>Spermatophyta</taxon>
        <taxon>Magnoliopsida</taxon>
        <taxon>eudicotyledons</taxon>
        <taxon>Gunneridae</taxon>
        <taxon>Pentapetalae</taxon>
        <taxon>rosids</taxon>
        <taxon>malvids</taxon>
        <taxon>Malvales</taxon>
        <taxon>Dipterocarpaceae</taxon>
        <taxon>Rubroshorea</taxon>
    </lineage>
</organism>
<dbReference type="AlphaFoldDB" id="A0AAV5JSZ1"/>
<dbReference type="EMBL" id="BPVZ01000042">
    <property type="protein sequence ID" value="GKV15245.1"/>
    <property type="molecule type" value="Genomic_DNA"/>
</dbReference>
<dbReference type="Gene3D" id="3.60.10.10">
    <property type="entry name" value="Endonuclease/exonuclease/phosphatase"/>
    <property type="match status" value="1"/>
</dbReference>
<gene>
    <name evidence="1" type="ORF">SLEP1_g26043</name>
</gene>
<reference evidence="1 2" key="1">
    <citation type="journal article" date="2021" name="Commun. Biol.">
        <title>The genome of Shorea leprosula (Dipterocarpaceae) highlights the ecological relevance of drought in aseasonal tropical rainforests.</title>
        <authorList>
            <person name="Ng K.K.S."/>
            <person name="Kobayashi M.J."/>
            <person name="Fawcett J.A."/>
            <person name="Hatakeyama M."/>
            <person name="Paape T."/>
            <person name="Ng C.H."/>
            <person name="Ang C.C."/>
            <person name="Tnah L.H."/>
            <person name="Lee C.T."/>
            <person name="Nishiyama T."/>
            <person name="Sese J."/>
            <person name="O'Brien M.J."/>
            <person name="Copetti D."/>
            <person name="Mohd Noor M.I."/>
            <person name="Ong R.C."/>
            <person name="Putra M."/>
            <person name="Sireger I.Z."/>
            <person name="Indrioko S."/>
            <person name="Kosugi Y."/>
            <person name="Izuno A."/>
            <person name="Isagi Y."/>
            <person name="Lee S.L."/>
            <person name="Shimizu K.K."/>
        </authorList>
    </citation>
    <scope>NUCLEOTIDE SEQUENCE [LARGE SCALE GENOMIC DNA]</scope>
    <source>
        <strain evidence="1">214</strain>
    </source>
</reference>
<keyword evidence="2" id="KW-1185">Reference proteome</keyword>